<dbReference type="SUPFAM" id="SSF51445">
    <property type="entry name" value="(Trans)glycosidases"/>
    <property type="match status" value="1"/>
</dbReference>
<organism evidence="2 3">
    <name type="scientific">Candidatus Desantisbacteria bacterium CG_4_10_14_0_8_um_filter_48_22</name>
    <dbReference type="NCBI Taxonomy" id="1974543"/>
    <lineage>
        <taxon>Bacteria</taxon>
        <taxon>Candidatus Desantisiibacteriota</taxon>
    </lineage>
</organism>
<feature type="region of interest" description="Disordered" evidence="1">
    <location>
        <begin position="265"/>
        <end position="291"/>
    </location>
</feature>
<proteinExistence type="predicted"/>
<protein>
    <submittedName>
        <fullName evidence="2">Uncharacterized protein</fullName>
    </submittedName>
</protein>
<gene>
    <name evidence="2" type="ORF">COY52_11285</name>
</gene>
<evidence type="ECO:0000313" key="3">
    <source>
        <dbReference type="Proteomes" id="UP000229307"/>
    </source>
</evidence>
<comment type="caution">
    <text evidence="2">The sequence shown here is derived from an EMBL/GenBank/DDBJ whole genome shotgun (WGS) entry which is preliminary data.</text>
</comment>
<reference evidence="3" key="1">
    <citation type="submission" date="2017-09" db="EMBL/GenBank/DDBJ databases">
        <title>Depth-based differentiation of microbial function through sediment-hosted aquifers and enrichment of novel symbionts in the deep terrestrial subsurface.</title>
        <authorList>
            <person name="Probst A.J."/>
            <person name="Ladd B."/>
            <person name="Jarett J.K."/>
            <person name="Geller-Mcgrath D.E."/>
            <person name="Sieber C.M.K."/>
            <person name="Emerson J.B."/>
            <person name="Anantharaman K."/>
            <person name="Thomas B.C."/>
            <person name="Malmstrom R."/>
            <person name="Stieglmeier M."/>
            <person name="Klingl A."/>
            <person name="Woyke T."/>
            <person name="Ryan C.M."/>
            <person name="Banfield J.F."/>
        </authorList>
    </citation>
    <scope>NUCLEOTIDE SEQUENCE [LARGE SCALE GENOMIC DNA]</scope>
</reference>
<name>A0A2M7S570_9BACT</name>
<dbReference type="AlphaFoldDB" id="A0A2M7S570"/>
<dbReference type="Proteomes" id="UP000229307">
    <property type="component" value="Unassembled WGS sequence"/>
</dbReference>
<evidence type="ECO:0000313" key="2">
    <source>
        <dbReference type="EMBL" id="PIZ14696.1"/>
    </source>
</evidence>
<sequence length="291" mass="32889">MMGQMFGKWDEKRNEIEKFVKCSQYLQFESLRYSTESCLRRAFNCSGIMYWAGNEPFLNTANNSIIDAFGHTKMAYSGIQKAFGRFHVSMKYEKLGWAAGETFKGTIFLHCKKALPGNIVVKVFLRDISGKVIAGNMFGTALKRLFSQEIGVFEWKAKNMPRGVFFADIRVERGGKPVCGNVYAFSNNVKNPLNFLRALPQARLSIQRAGSMINVRNTGKYAAVAVRLFNTDHKWALSHLNNYRTIFPGEKALIEFRAFKKNETTRPGIKDRPAPDLRLDAVNAPSTTVKG</sequence>
<dbReference type="Gene3D" id="3.20.20.80">
    <property type="entry name" value="Glycosidases"/>
    <property type="match status" value="1"/>
</dbReference>
<feature type="compositionally biased region" description="Basic and acidic residues" evidence="1">
    <location>
        <begin position="265"/>
        <end position="279"/>
    </location>
</feature>
<accession>A0A2M7S570</accession>
<dbReference type="EMBL" id="PFMR01000313">
    <property type="protein sequence ID" value="PIZ14696.1"/>
    <property type="molecule type" value="Genomic_DNA"/>
</dbReference>
<dbReference type="InterPro" id="IPR017853">
    <property type="entry name" value="GH"/>
</dbReference>
<evidence type="ECO:0000256" key="1">
    <source>
        <dbReference type="SAM" id="MobiDB-lite"/>
    </source>
</evidence>